<organism evidence="1 2">
    <name type="scientific">Abeliophyllum distichum</name>
    <dbReference type="NCBI Taxonomy" id="126358"/>
    <lineage>
        <taxon>Eukaryota</taxon>
        <taxon>Viridiplantae</taxon>
        <taxon>Streptophyta</taxon>
        <taxon>Embryophyta</taxon>
        <taxon>Tracheophyta</taxon>
        <taxon>Spermatophyta</taxon>
        <taxon>Magnoliopsida</taxon>
        <taxon>eudicotyledons</taxon>
        <taxon>Gunneridae</taxon>
        <taxon>Pentapetalae</taxon>
        <taxon>asterids</taxon>
        <taxon>lamiids</taxon>
        <taxon>Lamiales</taxon>
        <taxon>Oleaceae</taxon>
        <taxon>Forsythieae</taxon>
        <taxon>Abeliophyllum</taxon>
    </lineage>
</organism>
<name>A0ABD1VB74_9LAMI</name>
<dbReference type="Proteomes" id="UP001604336">
    <property type="component" value="Unassembled WGS sequence"/>
</dbReference>
<accession>A0ABD1VB74</accession>
<sequence length="136" mass="15114">MFTKIIKTVAKLDGGGADYGYVSSSRSSGFASTSNVVVNHASRGDVPSNSTQHQLSSAVLTAPPAPDTIENLPMFRDVPISERQNLGLRKLQNCCFQYDFSDILKMDPREREYLKTILHRIYGKFIVEGHFGHKGH</sequence>
<dbReference type="Pfam" id="PF01603">
    <property type="entry name" value="B56"/>
    <property type="match status" value="1"/>
</dbReference>
<dbReference type="InterPro" id="IPR002554">
    <property type="entry name" value="PP2A_B56"/>
</dbReference>
<comment type="caution">
    <text evidence="1">The sequence shown here is derived from an EMBL/GenBank/DDBJ whole genome shotgun (WGS) entry which is preliminary data.</text>
</comment>
<evidence type="ECO:0000313" key="1">
    <source>
        <dbReference type="EMBL" id="KAL2534600.1"/>
    </source>
</evidence>
<dbReference type="EMBL" id="JBFOLK010000002">
    <property type="protein sequence ID" value="KAL2534600.1"/>
    <property type="molecule type" value="Genomic_DNA"/>
</dbReference>
<dbReference type="PANTHER" id="PTHR10257">
    <property type="entry name" value="SERINE/THREONINE PROTEIN PHOSPHATASE 2A PP2A REGULATORY SUBUNIT B"/>
    <property type="match status" value="1"/>
</dbReference>
<gene>
    <name evidence="1" type="ORF">Adt_07951</name>
</gene>
<dbReference type="Gene3D" id="1.25.10.10">
    <property type="entry name" value="Leucine-rich Repeat Variant"/>
    <property type="match status" value="1"/>
</dbReference>
<reference evidence="2" key="1">
    <citation type="submission" date="2024-07" db="EMBL/GenBank/DDBJ databases">
        <title>Two chromosome-level genome assemblies of Korean endemic species Abeliophyllum distichum and Forsythia ovata (Oleaceae).</title>
        <authorList>
            <person name="Jang H."/>
        </authorList>
    </citation>
    <scope>NUCLEOTIDE SEQUENCE [LARGE SCALE GENOMIC DNA]</scope>
</reference>
<dbReference type="AlphaFoldDB" id="A0ABD1VB74"/>
<dbReference type="InterPro" id="IPR011989">
    <property type="entry name" value="ARM-like"/>
</dbReference>
<protein>
    <submittedName>
        <fullName evidence="1">Serine/threonine protein phosphatase 2A 57 kDa regulatory subunit B' alpha</fullName>
    </submittedName>
</protein>
<evidence type="ECO:0000313" key="2">
    <source>
        <dbReference type="Proteomes" id="UP001604336"/>
    </source>
</evidence>
<dbReference type="PANTHER" id="PTHR10257:SF3">
    <property type="entry name" value="SERINE_THREONINE-PROTEIN PHOSPHATASE 2A 56 KDA REGULATORY SUBUNIT GAMMA ISOFORM"/>
    <property type="match status" value="1"/>
</dbReference>
<proteinExistence type="predicted"/>
<keyword evidence="2" id="KW-1185">Reference proteome</keyword>